<dbReference type="CTD" id="140680"/>
<keyword evidence="4" id="KW-1185">Reference proteome</keyword>
<feature type="region of interest" description="Disordered" evidence="2">
    <location>
        <begin position="1"/>
        <end position="20"/>
    </location>
</feature>
<evidence type="ECO:0000256" key="1">
    <source>
        <dbReference type="SAM" id="Coils"/>
    </source>
</evidence>
<reference evidence="3" key="2">
    <citation type="submission" date="2025-08" db="UniProtKB">
        <authorList>
            <consortium name="Ensembl"/>
        </authorList>
    </citation>
    <scope>IDENTIFICATION</scope>
    <source>
        <strain evidence="3">broiler</strain>
    </source>
</reference>
<dbReference type="AlphaFoldDB" id="A0A8V0YP54"/>
<dbReference type="OrthoDB" id="10003267at2759"/>
<dbReference type="RefSeq" id="XP_417446.4">
    <property type="nucleotide sequence ID" value="XM_417446.7"/>
</dbReference>
<dbReference type="GeneTree" id="ENSGT00940000166479"/>
<dbReference type="PANTHER" id="PTHR28574">
    <property type="entry name" value="RIKEN CDNA 6820408C15"/>
    <property type="match status" value="1"/>
</dbReference>
<dbReference type="InterPro" id="IPR029236">
    <property type="entry name" value="DUF4618"/>
</dbReference>
<dbReference type="GeneID" id="419273"/>
<keyword evidence="1" id="KW-0175">Coiled coil</keyword>
<feature type="coiled-coil region" evidence="1">
    <location>
        <begin position="161"/>
        <end position="324"/>
    </location>
</feature>
<protein>
    <submittedName>
        <fullName evidence="3">Uncharacterized protein</fullName>
    </submittedName>
</protein>
<reference evidence="3" key="3">
    <citation type="submission" date="2025-09" db="UniProtKB">
        <authorList>
            <consortium name="Ensembl"/>
        </authorList>
    </citation>
    <scope>IDENTIFICATION</scope>
    <source>
        <strain evidence="3">broiler</strain>
    </source>
</reference>
<dbReference type="Proteomes" id="UP000000539">
    <property type="component" value="Chromosome 20"/>
</dbReference>
<evidence type="ECO:0000256" key="2">
    <source>
        <dbReference type="SAM" id="MobiDB-lite"/>
    </source>
</evidence>
<dbReference type="OMA" id="CNHEDFL"/>
<proteinExistence type="predicted"/>
<dbReference type="Pfam" id="PF15397">
    <property type="entry name" value="DUF4618"/>
    <property type="match status" value="1"/>
</dbReference>
<sequence length="391" mass="44545">MDAKGPGPSAAAEAKRRVGSTWQKAAAERKLAAHELVLPPITDGAKKKGQKNKSAVFVSSKTTPLVLKASPQEKYRTYTERKSALKEAELAEMLEEIRVTTHLTKLKTKAIEELKQCSDHLAKTNCWLMKDIQHTDDSTAKQARDLLHQYEVYQMIEAMTQTVSQNQLDMARAELQEMEKTMEKNVGKLQQQLDEVTSKVQVLQDELSTLRAYTEVQYLNQAMQIVLLLSNIQNLKKQQQDEIEQTEKMGQAILEELEKKAQLEQEEILQKVVEEVLLHQDGLKQMVINNHVLRREIIRQKEIIKDLEEEISELKRSVQTLRQSARDPREMIFADVFLHRPKCTPDTEVVLRIPTEKTPLPRCPQRSDEEPTNAALPSPAALLPPGPARLL</sequence>
<reference evidence="3" key="1">
    <citation type="submission" date="2020-11" db="EMBL/GenBank/DDBJ databases">
        <title>Gallus gallus (Chicken) genome, bGalGal1, GRCg7b, maternal haplotype autosomes + Z &amp; W.</title>
        <authorList>
            <person name="Warren W."/>
            <person name="Formenti G."/>
            <person name="Fedrigo O."/>
            <person name="Haase B."/>
            <person name="Mountcastle J."/>
            <person name="Balacco J."/>
            <person name="Tracey A."/>
            <person name="Schneider V."/>
            <person name="Okimoto R."/>
            <person name="Cheng H."/>
            <person name="Hawken R."/>
            <person name="Howe K."/>
            <person name="Jarvis E.D."/>
        </authorList>
    </citation>
    <scope>NUCLEOTIDE SEQUENCE [LARGE SCALE GENOMIC DNA]</scope>
    <source>
        <strain evidence="3">Broiler</strain>
    </source>
</reference>
<feature type="region of interest" description="Disordered" evidence="2">
    <location>
        <begin position="356"/>
        <end position="391"/>
    </location>
</feature>
<feature type="compositionally biased region" description="Pro residues" evidence="2">
    <location>
        <begin position="382"/>
        <end position="391"/>
    </location>
</feature>
<gene>
    <name evidence="3" type="primary">C20orf96</name>
</gene>
<dbReference type="SMR" id="A0A8V0YP54"/>
<name>A0A8V0YP54_CHICK</name>
<accession>A0A8V0YP54</accession>
<evidence type="ECO:0000313" key="4">
    <source>
        <dbReference type="Proteomes" id="UP000000539"/>
    </source>
</evidence>
<dbReference type="Ensembl" id="ENSGALT00010033503.1">
    <property type="protein sequence ID" value="ENSGALP00010019759.1"/>
    <property type="gene ID" value="ENSGALG00010013971.1"/>
</dbReference>
<organism evidence="3 4">
    <name type="scientific">Gallus gallus</name>
    <name type="common">Chicken</name>
    <dbReference type="NCBI Taxonomy" id="9031"/>
    <lineage>
        <taxon>Eukaryota</taxon>
        <taxon>Metazoa</taxon>
        <taxon>Chordata</taxon>
        <taxon>Craniata</taxon>
        <taxon>Vertebrata</taxon>
        <taxon>Euteleostomi</taxon>
        <taxon>Archelosauria</taxon>
        <taxon>Archosauria</taxon>
        <taxon>Dinosauria</taxon>
        <taxon>Saurischia</taxon>
        <taxon>Theropoda</taxon>
        <taxon>Coelurosauria</taxon>
        <taxon>Aves</taxon>
        <taxon>Neognathae</taxon>
        <taxon>Galloanserae</taxon>
        <taxon>Galliformes</taxon>
        <taxon>Phasianidae</taxon>
        <taxon>Phasianinae</taxon>
        <taxon>Gallus</taxon>
    </lineage>
</organism>
<evidence type="ECO:0000313" key="3">
    <source>
        <dbReference type="Ensembl" id="ENSGALP00010019759.1"/>
    </source>
</evidence>
<dbReference type="PANTHER" id="PTHR28574:SF1">
    <property type="entry name" value="RIKEN CDNA 6820408C15 GENE"/>
    <property type="match status" value="1"/>
</dbReference>